<name>A0A9X0D6S3_9CNID</name>
<gene>
    <name evidence="2" type="ORF">OS493_003946</name>
</gene>
<evidence type="ECO:0000313" key="3">
    <source>
        <dbReference type="Proteomes" id="UP001163046"/>
    </source>
</evidence>
<sequence>MSSHITRQISREGDGELKGLKRQSSVAADSDMDDRPSFCFNEEQREMKTFHERKTDVDAAIEWIVKDIKFLKQQDQNLMRQFVKLRGVLNSIKNRPPGPHSIVRSVFPS</sequence>
<dbReference type="Proteomes" id="UP001163046">
    <property type="component" value="Unassembled WGS sequence"/>
</dbReference>
<keyword evidence="3" id="KW-1185">Reference proteome</keyword>
<evidence type="ECO:0000313" key="2">
    <source>
        <dbReference type="EMBL" id="KAJ7386984.1"/>
    </source>
</evidence>
<feature type="region of interest" description="Disordered" evidence="1">
    <location>
        <begin position="1"/>
        <end position="37"/>
    </location>
</feature>
<organism evidence="2 3">
    <name type="scientific">Desmophyllum pertusum</name>
    <dbReference type="NCBI Taxonomy" id="174260"/>
    <lineage>
        <taxon>Eukaryota</taxon>
        <taxon>Metazoa</taxon>
        <taxon>Cnidaria</taxon>
        <taxon>Anthozoa</taxon>
        <taxon>Hexacorallia</taxon>
        <taxon>Scleractinia</taxon>
        <taxon>Caryophylliina</taxon>
        <taxon>Caryophylliidae</taxon>
        <taxon>Desmophyllum</taxon>
    </lineage>
</organism>
<accession>A0A9X0D6S3</accession>
<dbReference type="EMBL" id="MU825874">
    <property type="protein sequence ID" value="KAJ7386984.1"/>
    <property type="molecule type" value="Genomic_DNA"/>
</dbReference>
<proteinExistence type="predicted"/>
<evidence type="ECO:0000256" key="1">
    <source>
        <dbReference type="SAM" id="MobiDB-lite"/>
    </source>
</evidence>
<dbReference type="OrthoDB" id="5965452at2759"/>
<reference evidence="2" key="1">
    <citation type="submission" date="2023-01" db="EMBL/GenBank/DDBJ databases">
        <title>Genome assembly of the deep-sea coral Lophelia pertusa.</title>
        <authorList>
            <person name="Herrera S."/>
            <person name="Cordes E."/>
        </authorList>
    </citation>
    <scope>NUCLEOTIDE SEQUENCE</scope>
    <source>
        <strain evidence="2">USNM1676648</strain>
        <tissue evidence="2">Polyp</tissue>
    </source>
</reference>
<comment type="caution">
    <text evidence="2">The sequence shown here is derived from an EMBL/GenBank/DDBJ whole genome shotgun (WGS) entry which is preliminary data.</text>
</comment>
<protein>
    <submittedName>
        <fullName evidence="2">Uncharacterized protein</fullName>
    </submittedName>
</protein>
<feature type="compositionally biased region" description="Basic and acidic residues" evidence="1">
    <location>
        <begin position="9"/>
        <end position="19"/>
    </location>
</feature>
<dbReference type="AlphaFoldDB" id="A0A9X0D6S3"/>